<dbReference type="AlphaFoldDB" id="A0A8J6AXJ9"/>
<sequence length="37" mass="4595">MKIKFLEELYPFLCPSRNLRMNFWRLLPMQKQAHAGW</sequence>
<protein>
    <submittedName>
        <fullName evidence="1">Uncharacterized protein</fullName>
    </submittedName>
</protein>
<accession>A0A8J6AXJ9</accession>
<evidence type="ECO:0000313" key="1">
    <source>
        <dbReference type="EMBL" id="KAG8523630.1"/>
    </source>
</evidence>
<dbReference type="Proteomes" id="UP000700334">
    <property type="component" value="Unassembled WGS sequence"/>
</dbReference>
<dbReference type="EMBL" id="JAGFMF010011406">
    <property type="protein sequence ID" value="KAG8523630.1"/>
    <property type="molecule type" value="Genomic_DNA"/>
</dbReference>
<reference evidence="1" key="1">
    <citation type="journal article" date="2021" name="Evol. Appl.">
        <title>The genome of the Pyrenean desman and the effects of bottlenecks and inbreeding on the genomic landscape of an endangered species.</title>
        <authorList>
            <person name="Escoda L."/>
            <person name="Castresana J."/>
        </authorList>
    </citation>
    <scope>NUCLEOTIDE SEQUENCE</scope>
    <source>
        <strain evidence="1">IBE-C5619</strain>
    </source>
</reference>
<evidence type="ECO:0000313" key="2">
    <source>
        <dbReference type="Proteomes" id="UP000700334"/>
    </source>
</evidence>
<name>A0A8J6AXJ9_GALPY</name>
<organism evidence="1 2">
    <name type="scientific">Galemys pyrenaicus</name>
    <name type="common">Iberian desman</name>
    <name type="synonym">Pyrenean desman</name>
    <dbReference type="NCBI Taxonomy" id="202257"/>
    <lineage>
        <taxon>Eukaryota</taxon>
        <taxon>Metazoa</taxon>
        <taxon>Chordata</taxon>
        <taxon>Craniata</taxon>
        <taxon>Vertebrata</taxon>
        <taxon>Euteleostomi</taxon>
        <taxon>Mammalia</taxon>
        <taxon>Eutheria</taxon>
        <taxon>Laurasiatheria</taxon>
        <taxon>Eulipotyphla</taxon>
        <taxon>Talpidae</taxon>
        <taxon>Galemys</taxon>
    </lineage>
</organism>
<comment type="caution">
    <text evidence="1">The sequence shown here is derived from an EMBL/GenBank/DDBJ whole genome shotgun (WGS) entry which is preliminary data.</text>
</comment>
<keyword evidence="2" id="KW-1185">Reference proteome</keyword>
<proteinExistence type="predicted"/>
<gene>
    <name evidence="1" type="ORF">J0S82_012242</name>
</gene>